<evidence type="ECO:0000313" key="4">
    <source>
        <dbReference type="Proteomes" id="UP001589700"/>
    </source>
</evidence>
<feature type="region of interest" description="Disordered" evidence="1">
    <location>
        <begin position="1"/>
        <end position="58"/>
    </location>
</feature>
<dbReference type="Pfam" id="PF01844">
    <property type="entry name" value="HNH"/>
    <property type="match status" value="1"/>
</dbReference>
<gene>
    <name evidence="3" type="ORF">ACFFVD_01640</name>
</gene>
<evidence type="ECO:0000256" key="1">
    <source>
        <dbReference type="SAM" id="MobiDB-lite"/>
    </source>
</evidence>
<dbReference type="GO" id="GO:0004519">
    <property type="term" value="F:endonuclease activity"/>
    <property type="evidence" value="ECO:0007669"/>
    <property type="project" value="UniProtKB-KW"/>
</dbReference>
<comment type="caution">
    <text evidence="3">The sequence shown here is derived from an EMBL/GenBank/DDBJ whole genome shotgun (WGS) entry which is preliminary data.</text>
</comment>
<keyword evidence="3" id="KW-0540">Nuclease</keyword>
<evidence type="ECO:0000259" key="2">
    <source>
        <dbReference type="SMART" id="SM00507"/>
    </source>
</evidence>
<proteinExistence type="predicted"/>
<dbReference type="SMART" id="SM00507">
    <property type="entry name" value="HNHc"/>
    <property type="match status" value="1"/>
</dbReference>
<organism evidence="3 4">
    <name type="scientific">Dietzia aerolata</name>
    <dbReference type="NCBI Taxonomy" id="595984"/>
    <lineage>
        <taxon>Bacteria</taxon>
        <taxon>Bacillati</taxon>
        <taxon>Actinomycetota</taxon>
        <taxon>Actinomycetes</taxon>
        <taxon>Mycobacteriales</taxon>
        <taxon>Dietziaceae</taxon>
        <taxon>Dietzia</taxon>
    </lineage>
</organism>
<keyword evidence="4" id="KW-1185">Reference proteome</keyword>
<dbReference type="RefSeq" id="WP_182630739.1">
    <property type="nucleotide sequence ID" value="NZ_JAALDM010000005.1"/>
</dbReference>
<dbReference type="CDD" id="cd00085">
    <property type="entry name" value="HNHc"/>
    <property type="match status" value="1"/>
</dbReference>
<feature type="domain" description="HNH nuclease" evidence="2">
    <location>
        <begin position="135"/>
        <end position="184"/>
    </location>
</feature>
<evidence type="ECO:0000313" key="3">
    <source>
        <dbReference type="EMBL" id="MFB9258499.1"/>
    </source>
</evidence>
<dbReference type="InterPro" id="IPR052892">
    <property type="entry name" value="NA-targeting_endonuclease"/>
</dbReference>
<dbReference type="PANTHER" id="PTHR33877">
    <property type="entry name" value="SLL1193 PROTEIN"/>
    <property type="match status" value="1"/>
</dbReference>
<accession>A0ABV5JL99</accession>
<protein>
    <submittedName>
        <fullName evidence="3">HNH endonuclease</fullName>
    </submittedName>
</protein>
<dbReference type="InterPro" id="IPR003615">
    <property type="entry name" value="HNH_nuc"/>
</dbReference>
<dbReference type="Proteomes" id="UP001589700">
    <property type="component" value="Unassembled WGS sequence"/>
</dbReference>
<dbReference type="InterPro" id="IPR002711">
    <property type="entry name" value="HNH"/>
</dbReference>
<dbReference type="EMBL" id="JBHMDY010000001">
    <property type="protein sequence ID" value="MFB9258499.1"/>
    <property type="molecule type" value="Genomic_DNA"/>
</dbReference>
<dbReference type="PANTHER" id="PTHR33877:SF2">
    <property type="entry name" value="OS07G0170200 PROTEIN"/>
    <property type="match status" value="1"/>
</dbReference>
<keyword evidence="3" id="KW-0255">Endonuclease</keyword>
<reference evidence="3 4" key="1">
    <citation type="submission" date="2024-09" db="EMBL/GenBank/DDBJ databases">
        <authorList>
            <person name="Sun Q."/>
            <person name="Mori K."/>
        </authorList>
    </citation>
    <scope>NUCLEOTIDE SEQUENCE [LARGE SCALE GENOMIC DNA]</scope>
    <source>
        <strain evidence="3 4">CCM 7659</strain>
    </source>
</reference>
<name>A0ABV5JL99_9ACTN</name>
<keyword evidence="3" id="KW-0378">Hydrolase</keyword>
<dbReference type="Gene3D" id="1.10.30.50">
    <property type="match status" value="1"/>
</dbReference>
<sequence>MGTAVRENSEYRQRASRSPGRLEPVPDVPDGGTTARDERATYSTSQRGHSEPSAHARPVTLSAAPRVLLLNASYEALTALPARRAVVMLIGGKADVVHDHPTEVVVRSVETSVRVPSVIRLREYVRIPYHSQIPMTRAALMHRDSHRCGYCNARATTIDHVIPRSRGGAHGWENCVASCAPCNHRKADKLLSELGWDLRVPLVAPRGRTWRLVSQLREIGPHWEDYLYLDAA</sequence>